<comment type="catalytic activity">
    <reaction evidence="7">
        <text>L-threonyl-[protein] + ATP = O-phospho-L-threonyl-[protein] + ADP + H(+)</text>
        <dbReference type="Rhea" id="RHEA:46608"/>
        <dbReference type="Rhea" id="RHEA-COMP:11060"/>
        <dbReference type="Rhea" id="RHEA-COMP:11605"/>
        <dbReference type="ChEBI" id="CHEBI:15378"/>
        <dbReference type="ChEBI" id="CHEBI:30013"/>
        <dbReference type="ChEBI" id="CHEBI:30616"/>
        <dbReference type="ChEBI" id="CHEBI:61977"/>
        <dbReference type="ChEBI" id="CHEBI:456216"/>
        <dbReference type="EC" id="2.7.11.1"/>
    </reaction>
</comment>
<evidence type="ECO:0000259" key="9">
    <source>
        <dbReference type="Pfam" id="PF01163"/>
    </source>
</evidence>
<protein>
    <recommendedName>
        <fullName evidence="1">non-specific serine/threonine protein kinase</fullName>
        <ecNumber evidence="1">2.7.11.1</ecNumber>
    </recommendedName>
</protein>
<organism evidence="10 11">
    <name type="scientific">Fonsecaea pedrosoi CBS 271.37</name>
    <dbReference type="NCBI Taxonomy" id="1442368"/>
    <lineage>
        <taxon>Eukaryota</taxon>
        <taxon>Fungi</taxon>
        <taxon>Dikarya</taxon>
        <taxon>Ascomycota</taxon>
        <taxon>Pezizomycotina</taxon>
        <taxon>Eurotiomycetes</taxon>
        <taxon>Chaetothyriomycetidae</taxon>
        <taxon>Chaetothyriales</taxon>
        <taxon>Herpotrichiellaceae</taxon>
        <taxon>Fonsecaea</taxon>
    </lineage>
</organism>
<keyword evidence="5" id="KW-0418">Kinase</keyword>
<dbReference type="OrthoDB" id="4157455at2759"/>
<dbReference type="GeneID" id="25301051"/>
<evidence type="ECO:0000256" key="6">
    <source>
        <dbReference type="ARBA" id="ARBA00022840"/>
    </source>
</evidence>
<proteinExistence type="predicted"/>
<keyword evidence="4" id="KW-0547">Nucleotide-binding</keyword>
<comment type="catalytic activity">
    <reaction evidence="8">
        <text>L-seryl-[protein] + ATP = O-phospho-L-seryl-[protein] + ADP + H(+)</text>
        <dbReference type="Rhea" id="RHEA:17989"/>
        <dbReference type="Rhea" id="RHEA-COMP:9863"/>
        <dbReference type="Rhea" id="RHEA-COMP:11604"/>
        <dbReference type="ChEBI" id="CHEBI:15378"/>
        <dbReference type="ChEBI" id="CHEBI:29999"/>
        <dbReference type="ChEBI" id="CHEBI:30616"/>
        <dbReference type="ChEBI" id="CHEBI:83421"/>
        <dbReference type="ChEBI" id="CHEBI:456216"/>
        <dbReference type="EC" id="2.7.11.1"/>
    </reaction>
</comment>
<dbReference type="GO" id="GO:0004674">
    <property type="term" value="F:protein serine/threonine kinase activity"/>
    <property type="evidence" value="ECO:0007669"/>
    <property type="project" value="UniProtKB-KW"/>
</dbReference>
<evidence type="ECO:0000256" key="3">
    <source>
        <dbReference type="ARBA" id="ARBA00022679"/>
    </source>
</evidence>
<accession>A0A0D2E7R9</accession>
<evidence type="ECO:0000256" key="5">
    <source>
        <dbReference type="ARBA" id="ARBA00022777"/>
    </source>
</evidence>
<dbReference type="InterPro" id="IPR011009">
    <property type="entry name" value="Kinase-like_dom_sf"/>
</dbReference>
<dbReference type="RefSeq" id="XP_013289974.1">
    <property type="nucleotide sequence ID" value="XM_013434520.1"/>
</dbReference>
<name>A0A0D2E7R9_9EURO</name>
<evidence type="ECO:0000256" key="4">
    <source>
        <dbReference type="ARBA" id="ARBA00022741"/>
    </source>
</evidence>
<dbReference type="EC" id="2.7.11.1" evidence="1"/>
<dbReference type="STRING" id="1442368.A0A0D2E7R9"/>
<dbReference type="AlphaFoldDB" id="A0A0D2E7R9"/>
<evidence type="ECO:0000256" key="8">
    <source>
        <dbReference type="ARBA" id="ARBA00048679"/>
    </source>
</evidence>
<sequence>MAAGDSSQLDTCDTLLDLDLGPEDCFYRLRRQGHDETRVVYVHVTDISILPEDAVTSNDELIRALSKLSGWYDKWTTFTVSRLGGEVHCRQDHFRAHAIPREKVLIGYPHFDIVKLRALSYPKSRVTYVDIGSQKCYMKIARFEFEIPWILQELAAYHLLAKSNSTLGPELLGYVFEGSHRVIGFLITALPGRPASPADVGACQNAVRQLHSLGILHGDLVRYNILITEDGPKFIDFENSSIRSDHENDRWDDMTAQELDSLESTLLDPSDKGRPWELAATNVPETGIIAASSA</sequence>
<reference evidence="10 11" key="1">
    <citation type="submission" date="2015-01" db="EMBL/GenBank/DDBJ databases">
        <title>The Genome Sequence of Fonsecaea pedrosoi CBS 271.37.</title>
        <authorList>
            <consortium name="The Broad Institute Genomics Platform"/>
            <person name="Cuomo C."/>
            <person name="de Hoog S."/>
            <person name="Gorbushina A."/>
            <person name="Stielow B."/>
            <person name="Teixiera M."/>
            <person name="Abouelleil A."/>
            <person name="Chapman S.B."/>
            <person name="Priest M."/>
            <person name="Young S.K."/>
            <person name="Wortman J."/>
            <person name="Nusbaum C."/>
            <person name="Birren B."/>
        </authorList>
    </citation>
    <scope>NUCLEOTIDE SEQUENCE [LARGE SCALE GENOMIC DNA]</scope>
    <source>
        <strain evidence="10 11">CBS 271.37</strain>
    </source>
</reference>
<evidence type="ECO:0000256" key="7">
    <source>
        <dbReference type="ARBA" id="ARBA00047899"/>
    </source>
</evidence>
<keyword evidence="6" id="KW-0067">ATP-binding</keyword>
<evidence type="ECO:0000256" key="2">
    <source>
        <dbReference type="ARBA" id="ARBA00022527"/>
    </source>
</evidence>
<dbReference type="HOGENOM" id="CLU_064787_0_0_1"/>
<gene>
    <name evidence="10" type="ORF">Z517_01561</name>
</gene>
<dbReference type="InterPro" id="IPR018934">
    <property type="entry name" value="RIO_dom"/>
</dbReference>
<dbReference type="EMBL" id="KN846969">
    <property type="protein sequence ID" value="KIW86166.1"/>
    <property type="molecule type" value="Genomic_DNA"/>
</dbReference>
<dbReference type="Pfam" id="PF01163">
    <property type="entry name" value="RIO1"/>
    <property type="match status" value="1"/>
</dbReference>
<evidence type="ECO:0000256" key="1">
    <source>
        <dbReference type="ARBA" id="ARBA00012513"/>
    </source>
</evidence>
<dbReference type="GO" id="GO:0005524">
    <property type="term" value="F:ATP binding"/>
    <property type="evidence" value="ECO:0007669"/>
    <property type="project" value="UniProtKB-KW"/>
</dbReference>
<dbReference type="SUPFAM" id="SSF56112">
    <property type="entry name" value="Protein kinase-like (PK-like)"/>
    <property type="match status" value="1"/>
</dbReference>
<keyword evidence="11" id="KW-1185">Reference proteome</keyword>
<dbReference type="Gene3D" id="1.10.510.10">
    <property type="entry name" value="Transferase(Phosphotransferase) domain 1"/>
    <property type="match status" value="1"/>
</dbReference>
<dbReference type="VEuPathDB" id="FungiDB:Z517_01561"/>
<dbReference type="Proteomes" id="UP000053029">
    <property type="component" value="Unassembled WGS sequence"/>
</dbReference>
<keyword evidence="3" id="KW-0808">Transferase</keyword>
<keyword evidence="2" id="KW-0723">Serine/threonine-protein kinase</keyword>
<feature type="domain" description="RIO-type" evidence="9">
    <location>
        <begin position="205"/>
        <end position="248"/>
    </location>
</feature>
<evidence type="ECO:0000313" key="11">
    <source>
        <dbReference type="Proteomes" id="UP000053029"/>
    </source>
</evidence>
<evidence type="ECO:0000313" key="10">
    <source>
        <dbReference type="EMBL" id="KIW86166.1"/>
    </source>
</evidence>